<sequence>MKVYLTSSVLLTLLRSSRKLEIQKLLSEALDSHKRFFTSSLSIYMLFQQLGDLEVTKKKQILGYLEDLTDAIFDLDTESLRTQILMSETCDLEMAIALKEGMDEVFVDLEREVTSLPLLVVRNFFGETK</sequence>
<name>A0A2N0AIK0_9LEPT</name>
<protein>
    <submittedName>
        <fullName evidence="1">Uncharacterized protein</fullName>
    </submittedName>
</protein>
<evidence type="ECO:0000313" key="1">
    <source>
        <dbReference type="EMBL" id="PJZ84128.1"/>
    </source>
</evidence>
<comment type="caution">
    <text evidence="1">The sequence shown here is derived from an EMBL/GenBank/DDBJ whole genome shotgun (WGS) entry which is preliminary data.</text>
</comment>
<dbReference type="OrthoDB" id="342996at2"/>
<reference evidence="1 2" key="1">
    <citation type="submission" date="2017-07" db="EMBL/GenBank/DDBJ databases">
        <title>Leptospira spp. isolated from tropical soils.</title>
        <authorList>
            <person name="Thibeaux R."/>
            <person name="Iraola G."/>
            <person name="Ferres I."/>
            <person name="Bierque E."/>
            <person name="Girault D."/>
            <person name="Soupe-Gilbert M.-E."/>
            <person name="Picardeau M."/>
            <person name="Goarant C."/>
        </authorList>
    </citation>
    <scope>NUCLEOTIDE SEQUENCE [LARGE SCALE GENOMIC DNA]</scope>
    <source>
        <strain evidence="1 2">FH2-B-A1</strain>
    </source>
</reference>
<dbReference type="AlphaFoldDB" id="A0A2N0AIK0"/>
<organism evidence="1 2">
    <name type="scientific">Leptospira harrisiae</name>
    <dbReference type="NCBI Taxonomy" id="2023189"/>
    <lineage>
        <taxon>Bacteria</taxon>
        <taxon>Pseudomonadati</taxon>
        <taxon>Spirochaetota</taxon>
        <taxon>Spirochaetia</taxon>
        <taxon>Leptospirales</taxon>
        <taxon>Leptospiraceae</taxon>
        <taxon>Leptospira</taxon>
    </lineage>
</organism>
<keyword evidence="2" id="KW-1185">Reference proteome</keyword>
<dbReference type="RefSeq" id="WP_100744596.1">
    <property type="nucleotide sequence ID" value="NZ_NPDW01000002.1"/>
</dbReference>
<gene>
    <name evidence="1" type="ORF">CH364_12350</name>
</gene>
<dbReference type="Proteomes" id="UP000232145">
    <property type="component" value="Unassembled WGS sequence"/>
</dbReference>
<evidence type="ECO:0000313" key="2">
    <source>
        <dbReference type="Proteomes" id="UP000232145"/>
    </source>
</evidence>
<dbReference type="EMBL" id="NPDX01000003">
    <property type="protein sequence ID" value="PJZ84128.1"/>
    <property type="molecule type" value="Genomic_DNA"/>
</dbReference>
<proteinExistence type="predicted"/>
<accession>A0A2N0AIK0</accession>